<proteinExistence type="predicted"/>
<evidence type="ECO:0000313" key="2">
    <source>
        <dbReference type="EMBL" id="KAG5599054.1"/>
    </source>
</evidence>
<keyword evidence="3" id="KW-1185">Reference proteome</keyword>
<organism evidence="2 3">
    <name type="scientific">Solanum commersonii</name>
    <name type="common">Commerson's wild potato</name>
    <name type="synonym">Commerson's nightshade</name>
    <dbReference type="NCBI Taxonomy" id="4109"/>
    <lineage>
        <taxon>Eukaryota</taxon>
        <taxon>Viridiplantae</taxon>
        <taxon>Streptophyta</taxon>
        <taxon>Embryophyta</taxon>
        <taxon>Tracheophyta</taxon>
        <taxon>Spermatophyta</taxon>
        <taxon>Magnoliopsida</taxon>
        <taxon>eudicotyledons</taxon>
        <taxon>Gunneridae</taxon>
        <taxon>Pentapetalae</taxon>
        <taxon>asterids</taxon>
        <taxon>lamiids</taxon>
        <taxon>Solanales</taxon>
        <taxon>Solanaceae</taxon>
        <taxon>Solanoideae</taxon>
        <taxon>Solaneae</taxon>
        <taxon>Solanum</taxon>
    </lineage>
</organism>
<name>A0A9J5YJA6_SOLCO</name>
<dbReference type="EMBL" id="JACXVP010000006">
    <property type="protein sequence ID" value="KAG5599054.1"/>
    <property type="molecule type" value="Genomic_DNA"/>
</dbReference>
<protein>
    <recommendedName>
        <fullName evidence="4">Polyprotein protein</fullName>
    </recommendedName>
</protein>
<feature type="region of interest" description="Disordered" evidence="1">
    <location>
        <begin position="1"/>
        <end position="21"/>
    </location>
</feature>
<sequence>MSFEMVEIPHVPDIPPTTTGDEVRVDEAADIESEVETDDEIMGVAEEVSYEGLTKTEEAMINAVVQTSLANTPLDDPNAAIVPSEVTPSIDAQVQIDAPGTDAPTDGVTK</sequence>
<accession>A0A9J5YJA6</accession>
<evidence type="ECO:0000256" key="1">
    <source>
        <dbReference type="SAM" id="MobiDB-lite"/>
    </source>
</evidence>
<gene>
    <name evidence="2" type="ORF">H5410_030424</name>
</gene>
<comment type="caution">
    <text evidence="2">The sequence shown here is derived from an EMBL/GenBank/DDBJ whole genome shotgun (WGS) entry which is preliminary data.</text>
</comment>
<reference evidence="2 3" key="1">
    <citation type="submission" date="2020-09" db="EMBL/GenBank/DDBJ databases">
        <title>De no assembly of potato wild relative species, Solanum commersonii.</title>
        <authorList>
            <person name="Cho K."/>
        </authorList>
    </citation>
    <scope>NUCLEOTIDE SEQUENCE [LARGE SCALE GENOMIC DNA]</scope>
    <source>
        <strain evidence="2">LZ3.2</strain>
        <tissue evidence="2">Leaf</tissue>
    </source>
</reference>
<dbReference type="AlphaFoldDB" id="A0A9J5YJA6"/>
<evidence type="ECO:0008006" key="4">
    <source>
        <dbReference type="Google" id="ProtNLM"/>
    </source>
</evidence>
<evidence type="ECO:0000313" key="3">
    <source>
        <dbReference type="Proteomes" id="UP000824120"/>
    </source>
</evidence>
<dbReference type="Proteomes" id="UP000824120">
    <property type="component" value="Chromosome 6"/>
</dbReference>